<evidence type="ECO:0000313" key="4">
    <source>
        <dbReference type="Proteomes" id="UP001314263"/>
    </source>
</evidence>
<dbReference type="Pfam" id="PF05057">
    <property type="entry name" value="DUF676"/>
    <property type="match status" value="1"/>
</dbReference>
<dbReference type="EMBL" id="CAUYUE010000007">
    <property type="protein sequence ID" value="CAK0782756.1"/>
    <property type="molecule type" value="Genomic_DNA"/>
</dbReference>
<gene>
    <name evidence="3" type="ORF">CVIRNUC_005951</name>
</gene>
<sequence>MPADATVISALPNLSFDARSLQPSQARCVHSSRLALRKLHRTVRPSKRQIISLLYSTLVDTELTETAQPVHLTALTPEMADGSNVVKEELPHEDGRPETHLMLFINGLNGNAGNWDVLIDKLSHYASANEIAILVSTANMSLKTYQGIDRCGERLAEEVKGYVEEHPALQQISVVGHSMGGLIARYALGKLYDPETGLICGLRPAHFITLATPHLGCEAGDSPAQVPFLKVANMGGKPVQNAVTAAAKPFASMLLGASGAQFFLHDSVDGQAPLLARMTQDIPGDGYYFSAVKAFITRTAYANIRGDQMVGWANSSLRAPKDLPDVSSIRGRGIVLETPLEDALHPSDRRPAGPEHPAASFRSTGTSLSGRASQDAVMLASPLEGSSPGSSGAVRTASVGSLVLVDAAEGSAEHSIEHMPPSVSQTGEASQEVQEAEEAFEGNAMTMEMLEKLQQLPWRRIDADFSATSMPFFAHNLIQVTRKWLNWEGDASVQHIAALIEEMEDDARVQRALKANWRARV</sequence>
<dbReference type="InterPro" id="IPR029058">
    <property type="entry name" value="AB_hydrolase_fold"/>
</dbReference>
<evidence type="ECO:0000256" key="1">
    <source>
        <dbReference type="SAM" id="MobiDB-lite"/>
    </source>
</evidence>
<feature type="region of interest" description="Disordered" evidence="1">
    <location>
        <begin position="337"/>
        <end position="374"/>
    </location>
</feature>
<proteinExistence type="predicted"/>
<evidence type="ECO:0000313" key="3">
    <source>
        <dbReference type="EMBL" id="CAK0782756.1"/>
    </source>
</evidence>
<accession>A0AAV1I7A1</accession>
<feature type="domain" description="DUF676" evidence="2">
    <location>
        <begin position="98"/>
        <end position="311"/>
    </location>
</feature>
<dbReference type="AlphaFoldDB" id="A0AAV1I7A1"/>
<evidence type="ECO:0000259" key="2">
    <source>
        <dbReference type="Pfam" id="PF05057"/>
    </source>
</evidence>
<feature type="compositionally biased region" description="Basic and acidic residues" evidence="1">
    <location>
        <begin position="342"/>
        <end position="353"/>
    </location>
</feature>
<dbReference type="PANTHER" id="PTHR12482:SF11">
    <property type="entry name" value="LIPASE YOR059C ISOFORM X1"/>
    <property type="match status" value="1"/>
</dbReference>
<feature type="compositionally biased region" description="Polar residues" evidence="1">
    <location>
        <begin position="361"/>
        <end position="372"/>
    </location>
</feature>
<comment type="caution">
    <text evidence="3">The sequence shown here is derived from an EMBL/GenBank/DDBJ whole genome shotgun (WGS) entry which is preliminary data.</text>
</comment>
<dbReference type="Proteomes" id="UP001314263">
    <property type="component" value="Unassembled WGS sequence"/>
</dbReference>
<dbReference type="PANTHER" id="PTHR12482">
    <property type="entry name" value="LIPASE ROG1-RELATED-RELATED"/>
    <property type="match status" value="1"/>
</dbReference>
<dbReference type="SUPFAM" id="SSF53474">
    <property type="entry name" value="alpha/beta-Hydrolases"/>
    <property type="match status" value="1"/>
</dbReference>
<dbReference type="InterPro" id="IPR007751">
    <property type="entry name" value="DUF676_lipase-like"/>
</dbReference>
<dbReference type="Gene3D" id="3.40.50.1820">
    <property type="entry name" value="alpha/beta hydrolase"/>
    <property type="match status" value="1"/>
</dbReference>
<keyword evidence="4" id="KW-1185">Reference proteome</keyword>
<protein>
    <recommendedName>
        <fullName evidence="2">DUF676 domain-containing protein</fullName>
    </recommendedName>
</protein>
<reference evidence="3 4" key="1">
    <citation type="submission" date="2023-10" db="EMBL/GenBank/DDBJ databases">
        <authorList>
            <person name="Maclean D."/>
            <person name="Macfadyen A."/>
        </authorList>
    </citation>
    <scope>NUCLEOTIDE SEQUENCE [LARGE SCALE GENOMIC DNA]</scope>
</reference>
<dbReference type="InterPro" id="IPR044294">
    <property type="entry name" value="Lipase-like"/>
</dbReference>
<organism evidence="3 4">
    <name type="scientific">Coccomyxa viridis</name>
    <dbReference type="NCBI Taxonomy" id="1274662"/>
    <lineage>
        <taxon>Eukaryota</taxon>
        <taxon>Viridiplantae</taxon>
        <taxon>Chlorophyta</taxon>
        <taxon>core chlorophytes</taxon>
        <taxon>Trebouxiophyceae</taxon>
        <taxon>Trebouxiophyceae incertae sedis</taxon>
        <taxon>Coccomyxaceae</taxon>
        <taxon>Coccomyxa</taxon>
    </lineage>
</organism>
<name>A0AAV1I7A1_9CHLO</name>